<feature type="non-terminal residue" evidence="2">
    <location>
        <position position="1"/>
    </location>
</feature>
<dbReference type="Proteomes" id="UP000277204">
    <property type="component" value="Unassembled WGS sequence"/>
</dbReference>
<evidence type="ECO:0000313" key="3">
    <source>
        <dbReference type="Proteomes" id="UP000277204"/>
    </source>
</evidence>
<dbReference type="AlphaFoldDB" id="A0A183LG30"/>
<dbReference type="EMBL" id="UZAI01000729">
    <property type="protein sequence ID" value="VDO55924.1"/>
    <property type="molecule type" value="Genomic_DNA"/>
</dbReference>
<proteinExistence type="predicted"/>
<evidence type="ECO:0000256" key="1">
    <source>
        <dbReference type="SAM" id="MobiDB-lite"/>
    </source>
</evidence>
<feature type="compositionally biased region" description="Basic and acidic residues" evidence="1">
    <location>
        <begin position="27"/>
        <end position="38"/>
    </location>
</feature>
<reference evidence="2 3" key="1">
    <citation type="submission" date="2018-11" db="EMBL/GenBank/DDBJ databases">
        <authorList>
            <consortium name="Pathogen Informatics"/>
        </authorList>
    </citation>
    <scope>NUCLEOTIDE SEQUENCE [LARGE SCALE GENOMIC DNA]</scope>
    <source>
        <strain evidence="2 3">Zambia</strain>
    </source>
</reference>
<sequence length="38" mass="4452">EQEGSNQYQPNKSREIQGTSRIHRSKQASEGEHQNRQK</sequence>
<feature type="region of interest" description="Disordered" evidence="1">
    <location>
        <begin position="1"/>
        <end position="38"/>
    </location>
</feature>
<organism evidence="2 3">
    <name type="scientific">Schistosoma margrebowiei</name>
    <dbReference type="NCBI Taxonomy" id="48269"/>
    <lineage>
        <taxon>Eukaryota</taxon>
        <taxon>Metazoa</taxon>
        <taxon>Spiralia</taxon>
        <taxon>Lophotrochozoa</taxon>
        <taxon>Platyhelminthes</taxon>
        <taxon>Trematoda</taxon>
        <taxon>Digenea</taxon>
        <taxon>Strigeidida</taxon>
        <taxon>Schistosomatoidea</taxon>
        <taxon>Schistosomatidae</taxon>
        <taxon>Schistosoma</taxon>
    </lineage>
</organism>
<protein>
    <submittedName>
        <fullName evidence="2">Uncharacterized protein</fullName>
    </submittedName>
</protein>
<keyword evidence="3" id="KW-1185">Reference proteome</keyword>
<name>A0A183LG30_9TREM</name>
<feature type="compositionally biased region" description="Polar residues" evidence="1">
    <location>
        <begin position="1"/>
        <end position="20"/>
    </location>
</feature>
<accession>A0A183LG30</accession>
<gene>
    <name evidence="2" type="ORF">SMRZ_LOCUS2755</name>
</gene>
<evidence type="ECO:0000313" key="2">
    <source>
        <dbReference type="EMBL" id="VDO55924.1"/>
    </source>
</evidence>